<dbReference type="HOGENOM" id="CLU_399454_0_0_10"/>
<dbReference type="EMBL" id="CP001681">
    <property type="protein sequence ID" value="ACU05163.1"/>
    <property type="molecule type" value="Genomic_DNA"/>
</dbReference>
<dbReference type="InterPro" id="IPR019734">
    <property type="entry name" value="TPR_rpt"/>
</dbReference>
<evidence type="ECO:0000313" key="3">
    <source>
        <dbReference type="Proteomes" id="UP000000852"/>
    </source>
</evidence>
<dbReference type="PROSITE" id="PS50005">
    <property type="entry name" value="TPR"/>
    <property type="match status" value="1"/>
</dbReference>
<accession>C6Y2F3</accession>
<dbReference type="RefSeq" id="WP_015808773.1">
    <property type="nucleotide sequence ID" value="NC_013061.1"/>
</dbReference>
<sequence>MKRIGLLIFTTLIATIAFSQRPSKEQMEADRKRLTEAMQKLNEKTSKMDPKVKKGYDSLLNQYGVGQKMDNAIKQVNEGGPTKSGGVANGLIPAKDTKAIAGIAATPSRVNMGAFIGNTGNTTFAAVLPVAKNKANNIYKDLQQKGASIDEMGNAAAALWVGGRTQIALSLMAQVCKDDANNTDNLNNYAAMLTMTGAPEMAIPLLNNLNGQFKKNSTILNNLGQAWFALGDVDQAKKYLDTTLALAASHSQANQTMCLIAQGNGNKTVAIAAAKTAFKQGYSGTRADLLKNLGYIPGIGDYNNFPLANKNDDLLNLGGFAMPAFPKSVAECKAMDPIWKQFRADIDQRLKALQKTSDASKEQMLNQLEQQKKQFMDVMNKTLANPGSVSQSEAMKIVAAPMYAKKMNAKENVVLQNLQQKKQAAAQSIKEYMNGEGGALKKKYDDAMVVINKKMADVGEGGNTTLDMICRESVKASDAFLKPYNTKLEGLYNDYLAADKQLLNEMAYSSLYTTYPKLLPGINAGLQAQWLKDLSLTQNGGFNFANILKYDCVDDAEGKGGRLTQFKDPNCSINSEFGSSKLGFTMTLTCSGLTTTVNAGVISGTLNQDLDHAGFGDSFKNCTVSIGPKVSAGGKLGPLQASVSAGVGADIEIDRTGVTDVVVAGGVEAAAGVGPAGASAGMEGRMSLNSGSGSLNGTGIFK</sequence>
<evidence type="ECO:0000256" key="1">
    <source>
        <dbReference type="PROSITE-ProRule" id="PRU00339"/>
    </source>
</evidence>
<dbReference type="InterPro" id="IPR011990">
    <property type="entry name" value="TPR-like_helical_dom_sf"/>
</dbReference>
<reference evidence="2 3" key="1">
    <citation type="journal article" date="2009" name="Stand. Genomic Sci.">
        <title>Complete genome sequence of Pedobacter heparinus type strain (HIM 762-3).</title>
        <authorList>
            <person name="Han C."/>
            <person name="Spring S."/>
            <person name="Lapidus A."/>
            <person name="Del Rio T.G."/>
            <person name="Tice H."/>
            <person name="Copeland A."/>
            <person name="Cheng J.F."/>
            <person name="Lucas S."/>
            <person name="Chen F."/>
            <person name="Nolan M."/>
            <person name="Bruce D."/>
            <person name="Goodwin L."/>
            <person name="Pitluck S."/>
            <person name="Ivanova N."/>
            <person name="Mavromatis K."/>
            <person name="Mikhailova N."/>
            <person name="Pati A."/>
            <person name="Chen A."/>
            <person name="Palaniappan K."/>
            <person name="Land M."/>
            <person name="Hauser L."/>
            <person name="Chang Y.J."/>
            <person name="Jeffries C.C."/>
            <person name="Saunders E."/>
            <person name="Chertkov O."/>
            <person name="Brettin T."/>
            <person name="Goker M."/>
            <person name="Rohde M."/>
            <person name="Bristow J."/>
            <person name="Eisen J.A."/>
            <person name="Markowitz V."/>
            <person name="Hugenholtz P."/>
            <person name="Kyrpides N.C."/>
            <person name="Klenk H.P."/>
            <person name="Detter J.C."/>
        </authorList>
    </citation>
    <scope>NUCLEOTIDE SEQUENCE [LARGE SCALE GENOMIC DNA]</scope>
    <source>
        <strain evidence="3">ATCC 13125 / DSM 2366 / CIP 104194 / JCM 7457 / NBRC 12017 / NCIMB 9290 / NRRL B-14731 / HIM 762-3</strain>
    </source>
</reference>
<dbReference type="SMART" id="SM00028">
    <property type="entry name" value="TPR"/>
    <property type="match status" value="1"/>
</dbReference>
<dbReference type="KEGG" id="phe:Phep_2965"/>
<dbReference type="OrthoDB" id="637176at2"/>
<dbReference type="SUPFAM" id="SSF48452">
    <property type="entry name" value="TPR-like"/>
    <property type="match status" value="1"/>
</dbReference>
<organism evidence="2 3">
    <name type="scientific">Pedobacter heparinus (strain ATCC 13125 / DSM 2366 / CIP 104194 / JCM 7457 / NBRC 12017 / NCIMB 9290 / NRRL B-14731 / HIM 762-3)</name>
    <dbReference type="NCBI Taxonomy" id="485917"/>
    <lineage>
        <taxon>Bacteria</taxon>
        <taxon>Pseudomonadati</taxon>
        <taxon>Bacteroidota</taxon>
        <taxon>Sphingobacteriia</taxon>
        <taxon>Sphingobacteriales</taxon>
        <taxon>Sphingobacteriaceae</taxon>
        <taxon>Pedobacter</taxon>
    </lineage>
</organism>
<proteinExistence type="predicted"/>
<protein>
    <submittedName>
        <fullName evidence="2">Tetratricopeptide TPR_2 repeat protein</fullName>
    </submittedName>
</protein>
<dbReference type="Proteomes" id="UP000000852">
    <property type="component" value="Chromosome"/>
</dbReference>
<dbReference type="eggNOG" id="COG0457">
    <property type="taxonomic scope" value="Bacteria"/>
</dbReference>
<keyword evidence="3" id="KW-1185">Reference proteome</keyword>
<dbReference type="Pfam" id="PF14559">
    <property type="entry name" value="TPR_19"/>
    <property type="match status" value="1"/>
</dbReference>
<evidence type="ECO:0000313" key="2">
    <source>
        <dbReference type="EMBL" id="ACU05163.1"/>
    </source>
</evidence>
<feature type="repeat" description="TPR" evidence="1">
    <location>
        <begin position="217"/>
        <end position="250"/>
    </location>
</feature>
<dbReference type="AlphaFoldDB" id="C6Y2F3"/>
<keyword evidence="1" id="KW-0802">TPR repeat</keyword>
<dbReference type="Gene3D" id="1.25.40.10">
    <property type="entry name" value="Tetratricopeptide repeat domain"/>
    <property type="match status" value="1"/>
</dbReference>
<name>C6Y2F3_PEDHD</name>
<gene>
    <name evidence="2" type="ordered locus">Phep_2965</name>
</gene>
<dbReference type="STRING" id="485917.Phep_2965"/>